<dbReference type="Proteomes" id="UP000324222">
    <property type="component" value="Unassembled WGS sequence"/>
</dbReference>
<comment type="caution">
    <text evidence="1">The sequence shown here is derived from an EMBL/GenBank/DDBJ whole genome shotgun (WGS) entry which is preliminary data.</text>
</comment>
<evidence type="ECO:0000313" key="1">
    <source>
        <dbReference type="EMBL" id="MPC56940.1"/>
    </source>
</evidence>
<gene>
    <name evidence="1" type="ORF">E2C01_050908</name>
</gene>
<organism evidence="1 2">
    <name type="scientific">Portunus trituberculatus</name>
    <name type="common">Swimming crab</name>
    <name type="synonym">Neptunus trituberculatus</name>
    <dbReference type="NCBI Taxonomy" id="210409"/>
    <lineage>
        <taxon>Eukaryota</taxon>
        <taxon>Metazoa</taxon>
        <taxon>Ecdysozoa</taxon>
        <taxon>Arthropoda</taxon>
        <taxon>Crustacea</taxon>
        <taxon>Multicrustacea</taxon>
        <taxon>Malacostraca</taxon>
        <taxon>Eumalacostraca</taxon>
        <taxon>Eucarida</taxon>
        <taxon>Decapoda</taxon>
        <taxon>Pleocyemata</taxon>
        <taxon>Brachyura</taxon>
        <taxon>Eubrachyura</taxon>
        <taxon>Portunoidea</taxon>
        <taxon>Portunidae</taxon>
        <taxon>Portuninae</taxon>
        <taxon>Portunus</taxon>
    </lineage>
</organism>
<protein>
    <submittedName>
        <fullName evidence="1">Uncharacterized protein</fullName>
    </submittedName>
</protein>
<dbReference type="AlphaFoldDB" id="A0A5B7G9J4"/>
<dbReference type="EMBL" id="VSRR010014370">
    <property type="protein sequence ID" value="MPC56940.1"/>
    <property type="molecule type" value="Genomic_DNA"/>
</dbReference>
<accession>A0A5B7G9J4</accession>
<name>A0A5B7G9J4_PORTR</name>
<sequence>MDDSDKESSKTKFNNVELFSECVETTEKMLAGRRYNNRRRQRPLISQIRAHTNMTRLAWAQMHVKELSITMKSRNSAIESKHGKVIILA</sequence>
<proteinExistence type="predicted"/>
<evidence type="ECO:0000313" key="2">
    <source>
        <dbReference type="Proteomes" id="UP000324222"/>
    </source>
</evidence>
<reference evidence="1 2" key="1">
    <citation type="submission" date="2019-05" db="EMBL/GenBank/DDBJ databases">
        <title>Another draft genome of Portunus trituberculatus and its Hox gene families provides insights of decapod evolution.</title>
        <authorList>
            <person name="Jeong J.-H."/>
            <person name="Song I."/>
            <person name="Kim S."/>
            <person name="Choi T."/>
            <person name="Kim D."/>
            <person name="Ryu S."/>
            <person name="Kim W."/>
        </authorList>
    </citation>
    <scope>NUCLEOTIDE SEQUENCE [LARGE SCALE GENOMIC DNA]</scope>
    <source>
        <tissue evidence="1">Muscle</tissue>
    </source>
</reference>
<keyword evidence="2" id="KW-1185">Reference proteome</keyword>